<keyword evidence="5 12" id="KW-0732">Signal</keyword>
<evidence type="ECO:0000256" key="11">
    <source>
        <dbReference type="RuleBase" id="RU003357"/>
    </source>
</evidence>
<evidence type="ECO:0000256" key="5">
    <source>
        <dbReference type="ARBA" id="ARBA00022729"/>
    </source>
</evidence>
<evidence type="ECO:0000256" key="2">
    <source>
        <dbReference type="ARBA" id="ARBA00022448"/>
    </source>
</evidence>
<dbReference type="InterPro" id="IPR037066">
    <property type="entry name" value="Plug_dom_sf"/>
</dbReference>
<comment type="caution">
    <text evidence="16">The sequence shown here is derived from an EMBL/GenBank/DDBJ whole genome shotgun (WGS) entry which is preliminary data.</text>
</comment>
<dbReference type="InterPro" id="IPR012910">
    <property type="entry name" value="Plug_dom"/>
</dbReference>
<dbReference type="OrthoDB" id="1453181at2"/>
<dbReference type="Pfam" id="PF13715">
    <property type="entry name" value="CarbopepD_reg_2"/>
    <property type="match status" value="1"/>
</dbReference>
<dbReference type="Gene3D" id="2.170.130.10">
    <property type="entry name" value="TonB-dependent receptor, plug domain"/>
    <property type="match status" value="1"/>
</dbReference>
<keyword evidence="3 10" id="KW-1134">Transmembrane beta strand</keyword>
<organism evidence="16 17">
    <name type="scientific">Maribacter polysiphoniae</name>
    <dbReference type="NCBI Taxonomy" id="429344"/>
    <lineage>
        <taxon>Bacteria</taxon>
        <taxon>Pseudomonadati</taxon>
        <taxon>Bacteroidota</taxon>
        <taxon>Flavobacteriia</taxon>
        <taxon>Flavobacteriales</taxon>
        <taxon>Flavobacteriaceae</taxon>
        <taxon>Maribacter</taxon>
    </lineage>
</organism>
<dbReference type="InterPro" id="IPR008969">
    <property type="entry name" value="CarboxyPept-like_regulatory"/>
</dbReference>
<accession>A0A316E7W0</accession>
<sequence length="866" mass="95363">MKRMYMVLAAFLMTAMAFSQETITGTILDGETSDPLPGASIVVKGTTKGATTDFDGKFTLSVTDGSGTLVISYLGYVTKSVAFKSAGSIGSVTLEPDAQQLGEVVVVGSGVIDLAEDRQTPIAVTTVTAADIEQKTGNFDLPEVLKSTPSVQNVKGGGFGDGQMYLRGFDQTNTAFLLNGQPINGVEDGKMYWSNWTGVLDIANAVQVQRGLGSSKLAISSVGGTVNIVTKTVDLKEGGFVKSMVGNDDYLKTSAYYSTGLMENGWAFSALLGHWQGDGYMQGAKGQGQTYFLSAGYKLNDNHIFNFLITGAPQWHGSAGGASISDYLDKGRRYNDWWGYYKGEEYAGGRNYYHKPILNLSWDWKISEDSNLSTVAYASFGRGGFAYPEGRSFYSFRDANDLIDYDAIEANNLANPDADNYVKSSINSHNWFGLVANYEKDFNENLSFNVGVDARSYNGIHFRTAADLMGATPTYTSGYSGTYNLTKSLGYNPWSNTFKLTDTDHTDRFSYDYEEVINYIGMFTQLEYATDNYSVYAQGAVSSQSHVKTDYWNYATSEEAEKITNPGFNAKLGGSYNLNEDNIVYANAGYYSRQPFHDDLFTNIRSSNELNPFGDENQKITGLELGYNFKSEFISVNANVYHTIWDNRILSSADDIDGDSVSDEFTQSSGIKEIHQGVELEVFTRPVRGLKVNGFVSIGNWYYDGNVETRTYDINDVLLSSGDIAYVNDAKVGNAAQITAGANAFWNIAGGFSADASFNYYDNLYANIDLTSTEFETQDNRGSLLLPSYTNVDLGGTYKMFVGKEKDKSLAFRLNINNLFDEFYIENSSTSNYAEAGDDTWKGVNTSNRVDLGYGLTWNFSIRYNF</sequence>
<keyword evidence="2 10" id="KW-0813">Transport</keyword>
<name>A0A316E7W0_9FLAO</name>
<feature type="chain" id="PRO_5016285910" evidence="12">
    <location>
        <begin position="20"/>
        <end position="866"/>
    </location>
</feature>
<dbReference type="Proteomes" id="UP000651837">
    <property type="component" value="Unassembled WGS sequence"/>
</dbReference>
<dbReference type="AlphaFoldDB" id="A0A316E7W0"/>
<comment type="subcellular location">
    <subcellularLocation>
        <location evidence="1 10">Cell outer membrane</location>
        <topology evidence="1 10">Multi-pass membrane protein</topology>
    </subcellularLocation>
</comment>
<dbReference type="GO" id="GO:0015344">
    <property type="term" value="F:siderophore uptake transmembrane transporter activity"/>
    <property type="evidence" value="ECO:0007669"/>
    <property type="project" value="TreeGrafter"/>
</dbReference>
<dbReference type="GO" id="GO:0044718">
    <property type="term" value="P:siderophore transmembrane transport"/>
    <property type="evidence" value="ECO:0007669"/>
    <property type="project" value="TreeGrafter"/>
</dbReference>
<reference evidence="15 18" key="2">
    <citation type="submission" date="2020-07" db="EMBL/GenBank/DDBJ databases">
        <title>The draft genome sequence of Maribacter polysiphoniae KCTC 22021.</title>
        <authorList>
            <person name="Mu L."/>
        </authorList>
    </citation>
    <scope>NUCLEOTIDE SEQUENCE [LARGE SCALE GENOMIC DNA]</scope>
    <source>
        <strain evidence="15 18">KCTC 22021</strain>
    </source>
</reference>
<dbReference type="PANTHER" id="PTHR30069:SF29">
    <property type="entry name" value="HEMOGLOBIN AND HEMOGLOBIN-HAPTOGLOBIN-BINDING PROTEIN 1-RELATED"/>
    <property type="match status" value="1"/>
</dbReference>
<evidence type="ECO:0000313" key="17">
    <source>
        <dbReference type="Proteomes" id="UP000245667"/>
    </source>
</evidence>
<evidence type="ECO:0000259" key="14">
    <source>
        <dbReference type="Pfam" id="PF07715"/>
    </source>
</evidence>
<dbReference type="PANTHER" id="PTHR30069">
    <property type="entry name" value="TONB-DEPENDENT OUTER MEMBRANE RECEPTOR"/>
    <property type="match status" value="1"/>
</dbReference>
<dbReference type="PROSITE" id="PS52016">
    <property type="entry name" value="TONB_DEPENDENT_REC_3"/>
    <property type="match status" value="1"/>
</dbReference>
<dbReference type="Gene3D" id="2.60.40.1120">
    <property type="entry name" value="Carboxypeptidase-like, regulatory domain"/>
    <property type="match status" value="1"/>
</dbReference>
<feature type="domain" description="TonB-dependent receptor-like beta-barrel" evidence="13">
    <location>
        <begin position="306"/>
        <end position="819"/>
    </location>
</feature>
<evidence type="ECO:0000256" key="10">
    <source>
        <dbReference type="PROSITE-ProRule" id="PRU01360"/>
    </source>
</evidence>
<dbReference type="Pfam" id="PF00593">
    <property type="entry name" value="TonB_dep_Rec_b-barrel"/>
    <property type="match status" value="1"/>
</dbReference>
<evidence type="ECO:0000313" key="16">
    <source>
        <dbReference type="EMBL" id="PWK25738.1"/>
    </source>
</evidence>
<keyword evidence="4 10" id="KW-0812">Transmembrane</keyword>
<feature type="signal peptide" evidence="12">
    <location>
        <begin position="1"/>
        <end position="19"/>
    </location>
</feature>
<dbReference type="EMBL" id="QGGQ01000001">
    <property type="protein sequence ID" value="PWK25738.1"/>
    <property type="molecule type" value="Genomic_DNA"/>
</dbReference>
<gene>
    <name evidence="15" type="ORF">HZY62_06740</name>
    <name evidence="16" type="ORF">LX92_00481</name>
</gene>
<evidence type="ECO:0000256" key="6">
    <source>
        <dbReference type="ARBA" id="ARBA00023077"/>
    </source>
</evidence>
<evidence type="ECO:0000256" key="1">
    <source>
        <dbReference type="ARBA" id="ARBA00004571"/>
    </source>
</evidence>
<proteinExistence type="inferred from homology"/>
<dbReference type="InterPro" id="IPR036942">
    <property type="entry name" value="Beta-barrel_TonB_sf"/>
</dbReference>
<evidence type="ECO:0000256" key="7">
    <source>
        <dbReference type="ARBA" id="ARBA00023136"/>
    </source>
</evidence>
<evidence type="ECO:0000256" key="9">
    <source>
        <dbReference type="ARBA" id="ARBA00023237"/>
    </source>
</evidence>
<dbReference type="Gene3D" id="2.40.170.20">
    <property type="entry name" value="TonB-dependent receptor, beta-barrel domain"/>
    <property type="match status" value="1"/>
</dbReference>
<dbReference type="EMBL" id="JACWLN010000002">
    <property type="protein sequence ID" value="MBD1260276.1"/>
    <property type="molecule type" value="Genomic_DNA"/>
</dbReference>
<evidence type="ECO:0000256" key="4">
    <source>
        <dbReference type="ARBA" id="ARBA00022692"/>
    </source>
</evidence>
<dbReference type="InterPro" id="IPR000531">
    <property type="entry name" value="Beta-barrel_TonB"/>
</dbReference>
<dbReference type="SUPFAM" id="SSF56935">
    <property type="entry name" value="Porins"/>
    <property type="match status" value="1"/>
</dbReference>
<keyword evidence="18" id="KW-1185">Reference proteome</keyword>
<comment type="similarity">
    <text evidence="10 11">Belongs to the TonB-dependent receptor family.</text>
</comment>
<protein>
    <submittedName>
        <fullName evidence="15">Carboxypeptidase-like regulatory domain-containing protein</fullName>
    </submittedName>
    <submittedName>
        <fullName evidence="16">Outer membrane receptor protein involved in Fe transport</fullName>
    </submittedName>
</protein>
<dbReference type="Pfam" id="PF07715">
    <property type="entry name" value="Plug"/>
    <property type="match status" value="1"/>
</dbReference>
<dbReference type="GO" id="GO:0009279">
    <property type="term" value="C:cell outer membrane"/>
    <property type="evidence" value="ECO:0007669"/>
    <property type="project" value="UniProtKB-SubCell"/>
</dbReference>
<keyword evidence="9 10" id="KW-0998">Cell outer membrane</keyword>
<evidence type="ECO:0000256" key="12">
    <source>
        <dbReference type="SAM" id="SignalP"/>
    </source>
</evidence>
<dbReference type="SUPFAM" id="SSF49464">
    <property type="entry name" value="Carboxypeptidase regulatory domain-like"/>
    <property type="match status" value="1"/>
</dbReference>
<evidence type="ECO:0000256" key="8">
    <source>
        <dbReference type="ARBA" id="ARBA00023170"/>
    </source>
</evidence>
<keyword evidence="7 10" id="KW-0472">Membrane</keyword>
<feature type="domain" description="TonB-dependent receptor plug" evidence="14">
    <location>
        <begin position="118"/>
        <end position="225"/>
    </location>
</feature>
<keyword evidence="8 16" id="KW-0675">Receptor</keyword>
<dbReference type="RefSeq" id="WP_109648663.1">
    <property type="nucleotide sequence ID" value="NZ_JACWLN010000002.1"/>
</dbReference>
<reference evidence="16 17" key="1">
    <citation type="submission" date="2018-05" db="EMBL/GenBank/DDBJ databases">
        <title>Genomic Encyclopedia of Archaeal and Bacterial Type Strains, Phase II (KMG-II): from individual species to whole genera.</title>
        <authorList>
            <person name="Goeker M."/>
        </authorList>
    </citation>
    <scope>NUCLEOTIDE SEQUENCE [LARGE SCALE GENOMIC DNA]</scope>
    <source>
        <strain evidence="16 17">DSM 23514</strain>
    </source>
</reference>
<evidence type="ECO:0000313" key="18">
    <source>
        <dbReference type="Proteomes" id="UP000651837"/>
    </source>
</evidence>
<dbReference type="InterPro" id="IPR039426">
    <property type="entry name" value="TonB-dep_rcpt-like"/>
</dbReference>
<evidence type="ECO:0000259" key="13">
    <source>
        <dbReference type="Pfam" id="PF00593"/>
    </source>
</evidence>
<keyword evidence="6 11" id="KW-0798">TonB box</keyword>
<evidence type="ECO:0000313" key="15">
    <source>
        <dbReference type="EMBL" id="MBD1260276.1"/>
    </source>
</evidence>
<dbReference type="Proteomes" id="UP000245667">
    <property type="component" value="Unassembled WGS sequence"/>
</dbReference>
<evidence type="ECO:0000256" key="3">
    <source>
        <dbReference type="ARBA" id="ARBA00022452"/>
    </source>
</evidence>